<protein>
    <recommendedName>
        <fullName evidence="4">Oligoxyloglucan reducing end-specific cellobiohydrolase</fullName>
    </recommendedName>
</protein>
<feature type="signal peptide" evidence="1">
    <location>
        <begin position="1"/>
        <end position="17"/>
    </location>
</feature>
<dbReference type="GeneID" id="80904332"/>
<gene>
    <name evidence="2" type="ORF">N0V89_000802</name>
</gene>
<dbReference type="CDD" id="cd15482">
    <property type="entry name" value="Sialidase_non-viral"/>
    <property type="match status" value="1"/>
</dbReference>
<dbReference type="RefSeq" id="XP_056076444.1">
    <property type="nucleotide sequence ID" value="XM_056209622.1"/>
</dbReference>
<dbReference type="Proteomes" id="UP001140513">
    <property type="component" value="Unassembled WGS sequence"/>
</dbReference>
<evidence type="ECO:0000313" key="3">
    <source>
        <dbReference type="Proteomes" id="UP001140513"/>
    </source>
</evidence>
<dbReference type="OrthoDB" id="3679835at2759"/>
<accession>A0A9W9CG34</accession>
<comment type="caution">
    <text evidence="2">The sequence shown here is derived from an EMBL/GenBank/DDBJ whole genome shotgun (WGS) entry which is preliminary data.</text>
</comment>
<reference evidence="2" key="1">
    <citation type="submission" date="2022-10" db="EMBL/GenBank/DDBJ databases">
        <title>Tapping the CABI collections for fungal endophytes: first genome assemblies for Collariella, Neodidymelliopsis, Ascochyta clinopodiicola, Didymella pomorum, Didymosphaeria variabile, Neocosmospora piperis and Neocucurbitaria cava.</title>
        <authorList>
            <person name="Hill R."/>
        </authorList>
    </citation>
    <scope>NUCLEOTIDE SEQUENCE</scope>
    <source>
        <strain evidence="2">IMI 356815</strain>
    </source>
</reference>
<dbReference type="SUPFAM" id="SSF110296">
    <property type="entry name" value="Oligoxyloglucan reducing end-specific cellobiohydrolase"/>
    <property type="match status" value="1"/>
</dbReference>
<evidence type="ECO:0000313" key="2">
    <source>
        <dbReference type="EMBL" id="KAJ4360242.1"/>
    </source>
</evidence>
<dbReference type="EMBL" id="JAPEUX010000001">
    <property type="protein sequence ID" value="KAJ4360242.1"/>
    <property type="molecule type" value="Genomic_DNA"/>
</dbReference>
<dbReference type="InterPro" id="IPR015943">
    <property type="entry name" value="WD40/YVTN_repeat-like_dom_sf"/>
</dbReference>
<evidence type="ECO:0000256" key="1">
    <source>
        <dbReference type="SAM" id="SignalP"/>
    </source>
</evidence>
<organism evidence="2 3">
    <name type="scientific">Didymosphaeria variabile</name>
    <dbReference type="NCBI Taxonomy" id="1932322"/>
    <lineage>
        <taxon>Eukaryota</taxon>
        <taxon>Fungi</taxon>
        <taxon>Dikarya</taxon>
        <taxon>Ascomycota</taxon>
        <taxon>Pezizomycotina</taxon>
        <taxon>Dothideomycetes</taxon>
        <taxon>Pleosporomycetidae</taxon>
        <taxon>Pleosporales</taxon>
        <taxon>Massarineae</taxon>
        <taxon>Didymosphaeriaceae</taxon>
        <taxon>Didymosphaeria</taxon>
    </lineage>
</organism>
<evidence type="ECO:0008006" key="4">
    <source>
        <dbReference type="Google" id="ProtNLM"/>
    </source>
</evidence>
<dbReference type="PANTHER" id="PTHR47199:SF2">
    <property type="entry name" value="PHOTOSYSTEM II STABILITY_ASSEMBLY FACTOR HCF136, CHLOROPLASTIC"/>
    <property type="match status" value="1"/>
</dbReference>
<dbReference type="Gene3D" id="2.130.10.10">
    <property type="entry name" value="YVTN repeat-like/Quinoprotein amine dehydrogenase"/>
    <property type="match status" value="2"/>
</dbReference>
<name>A0A9W9CG34_9PLEO</name>
<proteinExistence type="predicted"/>
<feature type="chain" id="PRO_5040727343" description="Oligoxyloglucan reducing end-specific cellobiohydrolase" evidence="1">
    <location>
        <begin position="18"/>
        <end position="373"/>
    </location>
</feature>
<sequence length="373" mass="39652">MQFSLSVLLSLAALLSGSPIYNGGNKWQTKPLTNANGAVTSGFRGLSVVSDSIIWISGTNNSVYRTIDGGATWDDLRIVHKETFTNETGTYPVFLDFRDIEAFSARVAVAMAAGDGSLNESSIWHTKDGGKHWLKSKAPKNPIFYDSLAWENKHHGLLLQDPANATDGSLGILETYDGGNSWKEIKGTTGLEAKGQAAFAASGTCVAFVAGRWYLVAGGSPDPSRVFHSRNGRNWKSAKTSLVGDPNVELGYAGYGMNSVAFRDSKNGIVVGGSFSDAPASNDNAAWSRDGGLTWTSSSSALLYRSAVSWLPGRGNLAVAAGQTGTNLTRDGGVTWEGLTDEQHNEFFAVQCIRGGICWASGRKGAIGRIQIL</sequence>
<keyword evidence="3" id="KW-1185">Reference proteome</keyword>
<keyword evidence="1" id="KW-0732">Signal</keyword>
<dbReference type="AlphaFoldDB" id="A0A9W9CG34"/>
<dbReference type="PANTHER" id="PTHR47199">
    <property type="entry name" value="PHOTOSYSTEM II STABILITY/ASSEMBLY FACTOR HCF136, CHLOROPLASTIC"/>
    <property type="match status" value="1"/>
</dbReference>